<organism evidence="1 2">
    <name type="scientific">Zhenhengia yiwuensis</name>
    <dbReference type="NCBI Taxonomy" id="2763666"/>
    <lineage>
        <taxon>Bacteria</taxon>
        <taxon>Bacillati</taxon>
        <taxon>Bacillota</taxon>
        <taxon>Clostridia</taxon>
        <taxon>Lachnospirales</taxon>
        <taxon>Lachnospiraceae</taxon>
        <taxon>Zhenhengia</taxon>
    </lineage>
</organism>
<gene>
    <name evidence="1" type="ORF">H8718_15560</name>
</gene>
<keyword evidence="2" id="KW-1185">Reference proteome</keyword>
<dbReference type="AlphaFoldDB" id="A0A926EJP4"/>
<dbReference type="EMBL" id="JACRSY010000032">
    <property type="protein sequence ID" value="MBC8580936.1"/>
    <property type="molecule type" value="Genomic_DNA"/>
</dbReference>
<protein>
    <submittedName>
        <fullName evidence="1">Uncharacterized protein</fullName>
    </submittedName>
</protein>
<evidence type="ECO:0000313" key="2">
    <source>
        <dbReference type="Proteomes" id="UP000655830"/>
    </source>
</evidence>
<accession>A0A926EJP4</accession>
<comment type="caution">
    <text evidence="1">The sequence shown here is derived from an EMBL/GenBank/DDBJ whole genome shotgun (WGS) entry which is preliminary data.</text>
</comment>
<evidence type="ECO:0000313" key="1">
    <source>
        <dbReference type="EMBL" id="MBC8580936.1"/>
    </source>
</evidence>
<name>A0A926EJP4_9FIRM</name>
<sequence>MFQVQHNKATPTEARYVELEREAELEKCYMLRHRKRIFGALPPELKKYENKPYAIDYRIDSQ</sequence>
<dbReference type="RefSeq" id="WP_249333619.1">
    <property type="nucleotide sequence ID" value="NZ_JACRSY010000032.1"/>
</dbReference>
<proteinExistence type="predicted"/>
<reference evidence="1" key="1">
    <citation type="submission" date="2020-08" db="EMBL/GenBank/DDBJ databases">
        <title>Genome public.</title>
        <authorList>
            <person name="Liu C."/>
            <person name="Sun Q."/>
        </authorList>
    </citation>
    <scope>NUCLEOTIDE SEQUENCE</scope>
    <source>
        <strain evidence="1">NSJ-12</strain>
    </source>
</reference>
<dbReference type="Proteomes" id="UP000655830">
    <property type="component" value="Unassembled WGS sequence"/>
</dbReference>